<comment type="caution">
    <text evidence="9">The sequence shown here is derived from an EMBL/GenBank/DDBJ whole genome shotgun (WGS) entry which is preliminary data.</text>
</comment>
<dbReference type="EMBL" id="JAHRHJ020000004">
    <property type="protein sequence ID" value="KAH9316938.1"/>
    <property type="molecule type" value="Genomic_DNA"/>
</dbReference>
<feature type="domain" description="Purple acid phosphatase N-terminal" evidence="8">
    <location>
        <begin position="1"/>
        <end position="78"/>
    </location>
</feature>
<dbReference type="SUPFAM" id="SSF49363">
    <property type="entry name" value="Purple acid phosphatase, N-terminal domain"/>
    <property type="match status" value="1"/>
</dbReference>
<dbReference type="Gene3D" id="2.60.40.380">
    <property type="entry name" value="Purple acid phosphatase-like, N-terminal"/>
    <property type="match status" value="1"/>
</dbReference>
<dbReference type="InterPro" id="IPR039331">
    <property type="entry name" value="PAPs-like"/>
</dbReference>
<dbReference type="GO" id="GO:0003993">
    <property type="term" value="F:acid phosphatase activity"/>
    <property type="evidence" value="ECO:0007669"/>
    <property type="project" value="UniProtKB-EC"/>
</dbReference>
<dbReference type="OMA" id="RIYNATH"/>
<feature type="non-terminal residue" evidence="9">
    <location>
        <position position="406"/>
    </location>
</feature>
<dbReference type="InterPro" id="IPR015914">
    <property type="entry name" value="PAPs_N"/>
</dbReference>
<evidence type="ECO:0000256" key="2">
    <source>
        <dbReference type="ARBA" id="ARBA00022729"/>
    </source>
</evidence>
<feature type="domain" description="Purple acid phosphatase C-terminal" evidence="7">
    <location>
        <begin position="299"/>
        <end position="357"/>
    </location>
</feature>
<sequence>VHISLVGSEHMRVSWITQDFDAPSLVEYGILPGNYSSSATGESTSYSYFFYRSGKIHHTVIGPLQANTVYYYRCGGFGAEYNLKTPPSHFPVAFAIVGDPGQTKWTKSTLEHVKEMEHHVFLLPGDLSYADGSQRLWDSFGLLVEPLASSRAWMVTQGNHEIETIPILMNSAFRAYNARWRMPYEQSGSGSNLYYSFEVAGVHVLMLGSYADFGPGSDQYKWLQEDLERVDRVRTAWIIALLHTPWYNTNTAHQGEGEDMRKVMEKILYAANVDMVFAGHVHAYERFSRVYANKGDACGPVHITLGDGGNREGLASKFKEPKSELCEYREASYGHGELRIYNATHAHWSWHRNEEDEAVASDQVWIHSLSTSTCCARQSPHISANIGHQYNSVNGQCNAVVGPGNL</sequence>
<evidence type="ECO:0000313" key="10">
    <source>
        <dbReference type="Proteomes" id="UP000824469"/>
    </source>
</evidence>
<dbReference type="GO" id="GO:0046872">
    <property type="term" value="F:metal ion binding"/>
    <property type="evidence" value="ECO:0007669"/>
    <property type="project" value="InterPro"/>
</dbReference>
<dbReference type="Gene3D" id="3.60.21.10">
    <property type="match status" value="1"/>
</dbReference>
<evidence type="ECO:0000256" key="3">
    <source>
        <dbReference type="ARBA" id="ARBA00022801"/>
    </source>
</evidence>
<dbReference type="CDD" id="cd00839">
    <property type="entry name" value="MPP_PAPs"/>
    <property type="match status" value="1"/>
</dbReference>
<evidence type="ECO:0000256" key="1">
    <source>
        <dbReference type="ARBA" id="ARBA00008723"/>
    </source>
</evidence>
<name>A0AA38L9K0_TAXCH</name>
<dbReference type="InterPro" id="IPR025733">
    <property type="entry name" value="PAPs_C"/>
</dbReference>
<protein>
    <recommendedName>
        <fullName evidence="5">Purple acid phosphatase</fullName>
        <ecNumber evidence="5">3.1.3.2</ecNumber>
    </recommendedName>
</protein>
<keyword evidence="2" id="KW-0732">Signal</keyword>
<feature type="domain" description="Calcineurin-like phosphoesterase" evidence="6">
    <location>
        <begin position="94"/>
        <end position="284"/>
    </location>
</feature>
<evidence type="ECO:0000256" key="5">
    <source>
        <dbReference type="RuleBase" id="RU361203"/>
    </source>
</evidence>
<dbReference type="SUPFAM" id="SSF56300">
    <property type="entry name" value="Metallo-dependent phosphatases"/>
    <property type="match status" value="1"/>
</dbReference>
<gene>
    <name evidence="9" type="ORF">KI387_018707</name>
</gene>
<evidence type="ECO:0000259" key="7">
    <source>
        <dbReference type="Pfam" id="PF14008"/>
    </source>
</evidence>
<dbReference type="PANTHER" id="PTHR22953:SF7">
    <property type="entry name" value="PURPLE ACID PHOSPHATASE 22"/>
    <property type="match status" value="1"/>
</dbReference>
<dbReference type="EC" id="3.1.3.2" evidence="5"/>
<evidence type="ECO:0000313" key="9">
    <source>
        <dbReference type="EMBL" id="KAH9316938.1"/>
    </source>
</evidence>
<organism evidence="9 10">
    <name type="scientific">Taxus chinensis</name>
    <name type="common">Chinese yew</name>
    <name type="synonym">Taxus wallichiana var. chinensis</name>
    <dbReference type="NCBI Taxonomy" id="29808"/>
    <lineage>
        <taxon>Eukaryota</taxon>
        <taxon>Viridiplantae</taxon>
        <taxon>Streptophyta</taxon>
        <taxon>Embryophyta</taxon>
        <taxon>Tracheophyta</taxon>
        <taxon>Spermatophyta</taxon>
        <taxon>Pinopsida</taxon>
        <taxon>Pinidae</taxon>
        <taxon>Conifers II</taxon>
        <taxon>Cupressales</taxon>
        <taxon>Taxaceae</taxon>
        <taxon>Taxus</taxon>
    </lineage>
</organism>
<dbReference type="Proteomes" id="UP000824469">
    <property type="component" value="Unassembled WGS sequence"/>
</dbReference>
<proteinExistence type="inferred from homology"/>
<keyword evidence="3 5" id="KW-0378">Hydrolase</keyword>
<dbReference type="InterPro" id="IPR029052">
    <property type="entry name" value="Metallo-depent_PP-like"/>
</dbReference>
<comment type="catalytic activity">
    <reaction evidence="5">
        <text>a phosphate monoester + H2O = an alcohol + phosphate</text>
        <dbReference type="Rhea" id="RHEA:15017"/>
        <dbReference type="ChEBI" id="CHEBI:15377"/>
        <dbReference type="ChEBI" id="CHEBI:30879"/>
        <dbReference type="ChEBI" id="CHEBI:43474"/>
        <dbReference type="ChEBI" id="CHEBI:67140"/>
        <dbReference type="EC" id="3.1.3.2"/>
    </reaction>
</comment>
<dbReference type="Pfam" id="PF16656">
    <property type="entry name" value="Pur_ac_phosph_N"/>
    <property type="match status" value="1"/>
</dbReference>
<evidence type="ECO:0000259" key="8">
    <source>
        <dbReference type="Pfam" id="PF16656"/>
    </source>
</evidence>
<dbReference type="InterPro" id="IPR004843">
    <property type="entry name" value="Calcineurin-like_PHP"/>
</dbReference>
<accession>A0AA38L9K0</accession>
<evidence type="ECO:0000256" key="4">
    <source>
        <dbReference type="ARBA" id="ARBA00023180"/>
    </source>
</evidence>
<comment type="similarity">
    <text evidence="1 5">Belongs to the metallophosphoesterase superfamily. Purple acid phosphatase family.</text>
</comment>
<dbReference type="InterPro" id="IPR008963">
    <property type="entry name" value="Purple_acid_Pase-like_N"/>
</dbReference>
<dbReference type="Pfam" id="PF14008">
    <property type="entry name" value="Metallophos_C"/>
    <property type="match status" value="1"/>
</dbReference>
<keyword evidence="4" id="KW-0325">Glycoprotein</keyword>
<keyword evidence="10" id="KW-1185">Reference proteome</keyword>
<dbReference type="PANTHER" id="PTHR22953">
    <property type="entry name" value="ACID PHOSPHATASE RELATED"/>
    <property type="match status" value="1"/>
</dbReference>
<dbReference type="InterPro" id="IPR041792">
    <property type="entry name" value="MPP_PAP"/>
</dbReference>
<evidence type="ECO:0000259" key="6">
    <source>
        <dbReference type="Pfam" id="PF00149"/>
    </source>
</evidence>
<dbReference type="AlphaFoldDB" id="A0AA38L9K0"/>
<dbReference type="Pfam" id="PF00149">
    <property type="entry name" value="Metallophos"/>
    <property type="match status" value="1"/>
</dbReference>
<reference evidence="9 10" key="1">
    <citation type="journal article" date="2021" name="Nat. Plants">
        <title>The Taxus genome provides insights into paclitaxel biosynthesis.</title>
        <authorList>
            <person name="Xiong X."/>
            <person name="Gou J."/>
            <person name="Liao Q."/>
            <person name="Li Y."/>
            <person name="Zhou Q."/>
            <person name="Bi G."/>
            <person name="Li C."/>
            <person name="Du R."/>
            <person name="Wang X."/>
            <person name="Sun T."/>
            <person name="Guo L."/>
            <person name="Liang H."/>
            <person name="Lu P."/>
            <person name="Wu Y."/>
            <person name="Zhang Z."/>
            <person name="Ro D.K."/>
            <person name="Shang Y."/>
            <person name="Huang S."/>
            <person name="Yan J."/>
        </authorList>
    </citation>
    <scope>NUCLEOTIDE SEQUENCE [LARGE SCALE GENOMIC DNA]</scope>
    <source>
        <strain evidence="9">Ta-2019</strain>
    </source>
</reference>